<name>A0ABD3QY46_9STRA</name>
<dbReference type="AlphaFoldDB" id="A0ABD3QY46"/>
<feature type="region of interest" description="Disordered" evidence="1">
    <location>
        <begin position="570"/>
        <end position="609"/>
    </location>
</feature>
<feature type="region of interest" description="Disordered" evidence="1">
    <location>
        <begin position="692"/>
        <end position="728"/>
    </location>
</feature>
<protein>
    <submittedName>
        <fullName evidence="3">Uncharacterized protein</fullName>
    </submittedName>
</protein>
<reference evidence="3 4" key="1">
    <citation type="submission" date="2024-10" db="EMBL/GenBank/DDBJ databases">
        <title>Updated reference genomes for cyclostephanoid diatoms.</title>
        <authorList>
            <person name="Roberts W.R."/>
            <person name="Alverson A.J."/>
        </authorList>
    </citation>
    <scope>NUCLEOTIDE SEQUENCE [LARGE SCALE GENOMIC DNA]</scope>
    <source>
        <strain evidence="3 4">AJA010-31</strain>
    </source>
</reference>
<dbReference type="Proteomes" id="UP001530400">
    <property type="component" value="Unassembled WGS sequence"/>
</dbReference>
<keyword evidence="4" id="KW-1185">Reference proteome</keyword>
<gene>
    <name evidence="3" type="ORF">ACHAWO_009029</name>
</gene>
<organism evidence="3 4">
    <name type="scientific">Cyclotella atomus</name>
    <dbReference type="NCBI Taxonomy" id="382360"/>
    <lineage>
        <taxon>Eukaryota</taxon>
        <taxon>Sar</taxon>
        <taxon>Stramenopiles</taxon>
        <taxon>Ochrophyta</taxon>
        <taxon>Bacillariophyta</taxon>
        <taxon>Coscinodiscophyceae</taxon>
        <taxon>Thalassiosirophycidae</taxon>
        <taxon>Stephanodiscales</taxon>
        <taxon>Stephanodiscaceae</taxon>
        <taxon>Cyclotella</taxon>
    </lineage>
</organism>
<keyword evidence="2" id="KW-0732">Signal</keyword>
<sequence length="759" mass="79102">MKALAFLIIAATNIHAQTTTPAPPSTANASEMGIPCMTDDECTPVIRSQSPPNPTGVGLCGCYAHSVTYLFDECEGSADCKVARCASDACEGYEAYCDVNEDGGGLCSLRAADVSPTVVESTPISLNTYAWVGICTSDEECYPKMREAVPGESEVIGVSTCECYANSVIDPLDECQGDVACAMAMCISDSCDGRTAYCSAEGTCQLDGETETSAVDGGDDTGALNPCMEGQCLSPAGVCETEVACFVDPCDIDNGGCEGDCEANYCGGCNAVCLDSIASSSPTDVTVNRPSESTASVTQEPYTWEGPLCSTDNDCYSKIRERVPGESDTIGVTTCQCYANSFINPLDECQGESDMTCPIAGCMVNPCANAKAYCLVETGICYLEESTDSSPAATMPTITTDGSMSTNTPAVISSPATAITTPTDTIGNNDYTWTPTCTTDDDCYPTMRTDEPGESEPFGVAICECYANVFENPFDECQEDDTCISAMCLEYACEGITAFCSEQGLCELSIADGAAYNASNSIATILTSSTVMVSVISGTASNEVAEGITNSTKPAADTTNETTSVTVDSIDIDGTEPTKVENVTSGFTTGGTSSSAATSTPNDSDLAGAGTDMLEVLTNGTELPETETRSSSTAADAVEIEVLNSKQNETITASQPSQSQGRPETNKTTQEIQLDTTTTATTATEEIVVNVTSDGNETLNNTTATQDETAVSENNLSESTSSEIDKSQEGIPLSSGMALDVMYSLIIGLAVANWMMLHI</sequence>
<feature type="region of interest" description="Disordered" evidence="1">
    <location>
        <begin position="644"/>
        <end position="680"/>
    </location>
</feature>
<dbReference type="EMBL" id="JALLPJ020000009">
    <property type="protein sequence ID" value="KAL3805227.1"/>
    <property type="molecule type" value="Genomic_DNA"/>
</dbReference>
<feature type="compositionally biased region" description="Polar residues" evidence="1">
    <location>
        <begin position="644"/>
        <end position="675"/>
    </location>
</feature>
<feature type="signal peptide" evidence="2">
    <location>
        <begin position="1"/>
        <end position="16"/>
    </location>
</feature>
<feature type="compositionally biased region" description="Low complexity" evidence="1">
    <location>
        <begin position="584"/>
        <end position="600"/>
    </location>
</feature>
<evidence type="ECO:0000313" key="4">
    <source>
        <dbReference type="Proteomes" id="UP001530400"/>
    </source>
</evidence>
<evidence type="ECO:0000256" key="1">
    <source>
        <dbReference type="SAM" id="MobiDB-lite"/>
    </source>
</evidence>
<comment type="caution">
    <text evidence="3">The sequence shown here is derived from an EMBL/GenBank/DDBJ whole genome shotgun (WGS) entry which is preliminary data.</text>
</comment>
<evidence type="ECO:0000256" key="2">
    <source>
        <dbReference type="SAM" id="SignalP"/>
    </source>
</evidence>
<proteinExistence type="predicted"/>
<feature type="chain" id="PRO_5044841455" evidence="2">
    <location>
        <begin position="17"/>
        <end position="759"/>
    </location>
</feature>
<evidence type="ECO:0000313" key="3">
    <source>
        <dbReference type="EMBL" id="KAL3805227.1"/>
    </source>
</evidence>
<feature type="compositionally biased region" description="Low complexity" evidence="1">
    <location>
        <begin position="712"/>
        <end position="722"/>
    </location>
</feature>
<accession>A0ABD3QY46</accession>
<feature type="compositionally biased region" description="Polar residues" evidence="1">
    <location>
        <begin position="692"/>
        <end position="711"/>
    </location>
</feature>